<keyword evidence="2" id="KW-0472">Membrane</keyword>
<sequence>MRSPPRRCSLLAQAENEQRTTTKAEEDDLPIWARDEVERQEKEDGLDLPFGVYLLASAIVAIAAVGSIFEFANKNAIFGTVPPSSPFYAPIQLTFALTGIPSAGFLFLKAIKSANREAERQDRADGF</sequence>
<dbReference type="PANTHER" id="PTHR36042">
    <property type="entry name" value="OS05G0490900 PROTEIN"/>
    <property type="match status" value="1"/>
</dbReference>
<evidence type="ECO:0000256" key="1">
    <source>
        <dbReference type="SAM" id="MobiDB-lite"/>
    </source>
</evidence>
<organism evidence="3 4">
    <name type="scientific">Elliptochloris bilobata</name>
    <dbReference type="NCBI Taxonomy" id="381761"/>
    <lineage>
        <taxon>Eukaryota</taxon>
        <taxon>Viridiplantae</taxon>
        <taxon>Chlorophyta</taxon>
        <taxon>core chlorophytes</taxon>
        <taxon>Trebouxiophyceae</taxon>
        <taxon>Trebouxiophyceae incertae sedis</taxon>
        <taxon>Elliptochloris clade</taxon>
        <taxon>Elliptochloris</taxon>
    </lineage>
</organism>
<evidence type="ECO:0000313" key="4">
    <source>
        <dbReference type="Proteomes" id="UP001445335"/>
    </source>
</evidence>
<dbReference type="AlphaFoldDB" id="A0AAW1S091"/>
<gene>
    <name evidence="3" type="ORF">WJX81_001400</name>
</gene>
<dbReference type="Proteomes" id="UP001445335">
    <property type="component" value="Unassembled WGS sequence"/>
</dbReference>
<comment type="caution">
    <text evidence="3">The sequence shown here is derived from an EMBL/GenBank/DDBJ whole genome shotgun (WGS) entry which is preliminary data.</text>
</comment>
<feature type="region of interest" description="Disordered" evidence="1">
    <location>
        <begin position="1"/>
        <end position="24"/>
    </location>
</feature>
<evidence type="ECO:0000256" key="2">
    <source>
        <dbReference type="SAM" id="Phobius"/>
    </source>
</evidence>
<protein>
    <submittedName>
        <fullName evidence="3">Uncharacterized protein</fullName>
    </submittedName>
</protein>
<feature type="transmembrane region" description="Helical" evidence="2">
    <location>
        <begin position="48"/>
        <end position="69"/>
    </location>
</feature>
<name>A0AAW1S091_9CHLO</name>
<keyword evidence="4" id="KW-1185">Reference proteome</keyword>
<keyword evidence="2" id="KW-0812">Transmembrane</keyword>
<proteinExistence type="predicted"/>
<dbReference type="PANTHER" id="PTHR36042:SF1">
    <property type="entry name" value="OS05G0490900 PROTEIN"/>
    <property type="match status" value="1"/>
</dbReference>
<keyword evidence="2" id="KW-1133">Transmembrane helix</keyword>
<reference evidence="3 4" key="1">
    <citation type="journal article" date="2024" name="Nat. Commun.">
        <title>Phylogenomics reveals the evolutionary origins of lichenization in chlorophyte algae.</title>
        <authorList>
            <person name="Puginier C."/>
            <person name="Libourel C."/>
            <person name="Otte J."/>
            <person name="Skaloud P."/>
            <person name="Haon M."/>
            <person name="Grisel S."/>
            <person name="Petersen M."/>
            <person name="Berrin J.G."/>
            <person name="Delaux P.M."/>
            <person name="Dal Grande F."/>
            <person name="Keller J."/>
        </authorList>
    </citation>
    <scope>NUCLEOTIDE SEQUENCE [LARGE SCALE GENOMIC DNA]</scope>
    <source>
        <strain evidence="3 4">SAG 245.80</strain>
    </source>
</reference>
<feature type="transmembrane region" description="Helical" evidence="2">
    <location>
        <begin position="89"/>
        <end position="108"/>
    </location>
</feature>
<evidence type="ECO:0000313" key="3">
    <source>
        <dbReference type="EMBL" id="KAK9839425.1"/>
    </source>
</evidence>
<dbReference type="EMBL" id="JALJOU010000016">
    <property type="protein sequence ID" value="KAK9839425.1"/>
    <property type="molecule type" value="Genomic_DNA"/>
</dbReference>
<accession>A0AAW1S091</accession>